<dbReference type="Proteomes" id="UP000320888">
    <property type="component" value="Unassembled WGS sequence"/>
</dbReference>
<proteinExistence type="predicted"/>
<dbReference type="RefSeq" id="WP_143939673.1">
    <property type="nucleotide sequence ID" value="NZ_VKLS01000001.1"/>
</dbReference>
<accession>A0A553ZSD5</accession>
<feature type="coiled-coil region" evidence="1">
    <location>
        <begin position="1000"/>
        <end position="1031"/>
    </location>
</feature>
<comment type="caution">
    <text evidence="3">The sequence shown here is derived from an EMBL/GenBank/DDBJ whole genome shotgun (WGS) entry which is preliminary data.</text>
</comment>
<dbReference type="OrthoDB" id="8527901at2"/>
<dbReference type="Pfam" id="PF13558">
    <property type="entry name" value="SbcC_Walker_B"/>
    <property type="match status" value="1"/>
</dbReference>
<dbReference type="InterPro" id="IPR013496">
    <property type="entry name" value="CHP02680"/>
</dbReference>
<organism evidence="3 4">
    <name type="scientific">Streptomyces benahoarensis</name>
    <dbReference type="NCBI Taxonomy" id="2595054"/>
    <lineage>
        <taxon>Bacteria</taxon>
        <taxon>Bacillati</taxon>
        <taxon>Actinomycetota</taxon>
        <taxon>Actinomycetes</taxon>
        <taxon>Kitasatosporales</taxon>
        <taxon>Streptomycetaceae</taxon>
        <taxon>Streptomyces</taxon>
    </lineage>
</organism>
<dbReference type="InterPro" id="IPR027417">
    <property type="entry name" value="P-loop_NTPase"/>
</dbReference>
<gene>
    <name evidence="3" type="ORF">FNZ23_00295</name>
</gene>
<feature type="region of interest" description="Disordered" evidence="2">
    <location>
        <begin position="300"/>
        <end position="320"/>
    </location>
</feature>
<reference evidence="3 4" key="1">
    <citation type="submission" date="2019-07" db="EMBL/GenBank/DDBJ databases">
        <title>Draft genome for Streptomyces benahoarensis MZ03-48.</title>
        <authorList>
            <person name="Gonzalez-Pimentel J.L."/>
        </authorList>
    </citation>
    <scope>NUCLEOTIDE SEQUENCE [LARGE SCALE GENOMIC DNA]</scope>
    <source>
        <strain evidence="3 4">MZ03-48</strain>
    </source>
</reference>
<evidence type="ECO:0000313" key="4">
    <source>
        <dbReference type="Proteomes" id="UP000320888"/>
    </source>
</evidence>
<feature type="region of interest" description="Disordered" evidence="2">
    <location>
        <begin position="501"/>
        <end position="521"/>
    </location>
</feature>
<evidence type="ECO:0000313" key="3">
    <source>
        <dbReference type="EMBL" id="TSB44226.1"/>
    </source>
</evidence>
<feature type="compositionally biased region" description="Basic and acidic residues" evidence="2">
    <location>
        <begin position="309"/>
        <end position="320"/>
    </location>
</feature>
<dbReference type="NCBIfam" id="TIGR02680">
    <property type="entry name" value="TIGR02680 family protein"/>
    <property type="match status" value="1"/>
</dbReference>
<evidence type="ECO:0000256" key="1">
    <source>
        <dbReference type="SAM" id="Coils"/>
    </source>
</evidence>
<evidence type="ECO:0000256" key="2">
    <source>
        <dbReference type="SAM" id="MobiDB-lite"/>
    </source>
</evidence>
<sequence>MTTDARGLVPLPRSGPVTTAGTRFRLHRAGIQNVWQYDEQEFAFGDGRLLLRGKNGAGKSKALEMLLPYLLDGDSRALDATGTGRTTLAWLMLDGFEQTNRLGYLWVEFRGMTDGGDHRHLTLGAAICASKSTQKALPTFFVTPLRVGEDLHLVDGGKPLPVGRLKEIIGSDNITDRAVLHRSRVARELFGITDATRYRNLTQLLHRLRRPTVGDRIEHGGLASLLSETLPGLDEDVVEKVARNLHDLDAVRDELGRLERTDTALRTFLTSYRGYLSGVLRTSAQAVSRELEALAQRRRAAGDAAQRTSELRTQEEESEARLETLREEEEAARTDLAALHASHAYRSLRELSERRSTVEALRTAAVAAFTTLSNAHGAEEGAAGRLADGVEHLGSRLAELSTEHRELLAQAEKAGLPTGHLGEAAALPRTVRSQAVETGLTDPDGETHTVQQPSVVRVDTGAVQDGLLSWQGQLEDAETVVKNRARMVQEVTRLTTRAEEARSRAVQADTERERLEGETEEAVGRLDAGREKVAEESGVYACRVAEWVSRTRTAVGSDCPPLDAVHTTVACESSAGAPFADRTLPPDIDSQAWQAAHAALEPYGEELTECRDALALAVGRLGEELDRLAGEKRDWERRTDPEPPVPYHRVAERAPGSGAPFYRLVDFTDGLAPTDRAGLEAALEASGILDAWVGADGALVDPGTRDTLLCPGPALPDAPTLASALRPAPQPGCGVMSEQVEHLLAAIALAPAQETTAHDAVYYDGSWCLGILSGRHHKSDAEYVGAAVRAETRRRILAELAERLTQTEQRLADARHELAEADARRRALRLAEQDFPRARVLADAWSRAESDEKTLRDLTAKANRAARLAEEARALAVAARAEADATATAHDLPSDPVELARVRTALAALLTGIGHLRRAVGSTGERLGAHHADAERYERAWKDRLAAEENYRLRLTGLRTAQQDLSTREEAIGATEEEILLREQKARQRIAHAAQSLPAAQRTRNDLRDLRVRAEEKEKRLREDLADQEAAVIGTGGALRGALGRPEVVRGAGMDRSALPEDVADDPGSDVRGRLRALRALADAVQQALGRPNGEVSDSTLLNRHTELRDHLAGGFDAQLEERDGIKVCRLIDDRGSHDVAAVGERIAVQAAEARGRLTEREREVFQRFLTGELGDHLSAQVITAANLVAALNENLRTVRTSHGLGVELLWKLDEDVDADVRAAVELLRSPSSLRTREQTEQLREVLQRRIEDARRADPSAGYAAHLRTALDYRDWFRFHTFVVEDAAPGRRRKLTGRTGLSQGEQRVLSYLVLFAAAAAHFTSLAESAPHTPRLILLDDAFAKVDEPTHGRLGRILVDLDLDFVLTSERLMGNWPEVPSLHIYECLRDPHVRGVATLHYTWNGRHRRLVSV</sequence>
<feature type="coiled-coil region" evidence="1">
    <location>
        <begin position="797"/>
        <end position="831"/>
    </location>
</feature>
<keyword evidence="1" id="KW-0175">Coiled coil</keyword>
<protein>
    <submittedName>
        <fullName evidence="3">TIGR02680 family protein</fullName>
    </submittedName>
</protein>
<name>A0A553ZSD5_9ACTN</name>
<keyword evidence="4" id="KW-1185">Reference proteome</keyword>
<dbReference type="EMBL" id="VKLS01000001">
    <property type="protein sequence ID" value="TSB44226.1"/>
    <property type="molecule type" value="Genomic_DNA"/>
</dbReference>
<feature type="region of interest" description="Disordered" evidence="2">
    <location>
        <begin position="633"/>
        <end position="652"/>
    </location>
</feature>
<dbReference type="SUPFAM" id="SSF52540">
    <property type="entry name" value="P-loop containing nucleoside triphosphate hydrolases"/>
    <property type="match status" value="1"/>
</dbReference>